<feature type="domain" description="Helix-turn-helix" evidence="1">
    <location>
        <begin position="16"/>
        <end position="66"/>
    </location>
</feature>
<protein>
    <submittedName>
        <fullName evidence="2">Helix-turn-helix domain protein</fullName>
    </submittedName>
</protein>
<dbReference type="SUPFAM" id="SSF46955">
    <property type="entry name" value="Putative DNA-binding domain"/>
    <property type="match status" value="1"/>
</dbReference>
<sequence>MVIQRYSNEMEPERTYSISEAARYLGVHRCTLYAYINHLEHPLPFVKVPETGKLMFYGRDLIAYKTTGLPKRGRKRKNGIS</sequence>
<dbReference type="RefSeq" id="WP_005680869.1">
    <property type="nucleotide sequence ID" value="NZ_CABMOQ010000006.1"/>
</dbReference>
<dbReference type="AlphaFoldDB" id="A0A6N2VT09"/>
<dbReference type="GeneID" id="75114268"/>
<accession>A0A6N2VT09</accession>
<evidence type="ECO:0000259" key="1">
    <source>
        <dbReference type="Pfam" id="PF12728"/>
    </source>
</evidence>
<gene>
    <name evidence="2" type="ORF">BCLFYP20_03230</name>
</gene>
<dbReference type="EMBL" id="CACRTB010000035">
    <property type="protein sequence ID" value="VYT32887.1"/>
    <property type="molecule type" value="Genomic_DNA"/>
</dbReference>
<evidence type="ECO:0000313" key="2">
    <source>
        <dbReference type="EMBL" id="VYT32887.1"/>
    </source>
</evidence>
<name>A0A6N2VT09_9BACE</name>
<dbReference type="Pfam" id="PF12728">
    <property type="entry name" value="HTH_17"/>
    <property type="match status" value="1"/>
</dbReference>
<reference evidence="2" key="1">
    <citation type="submission" date="2019-11" db="EMBL/GenBank/DDBJ databases">
        <authorList>
            <person name="Feng L."/>
        </authorList>
    </citation>
    <scope>NUCLEOTIDE SEQUENCE</scope>
    <source>
        <strain evidence="2">BcaccaeLFYP20</strain>
    </source>
</reference>
<organism evidence="2">
    <name type="scientific">Bacteroides caccae</name>
    <dbReference type="NCBI Taxonomy" id="47678"/>
    <lineage>
        <taxon>Bacteria</taxon>
        <taxon>Pseudomonadati</taxon>
        <taxon>Bacteroidota</taxon>
        <taxon>Bacteroidia</taxon>
        <taxon>Bacteroidales</taxon>
        <taxon>Bacteroidaceae</taxon>
        <taxon>Bacteroides</taxon>
    </lineage>
</organism>
<proteinExistence type="predicted"/>
<dbReference type="InterPro" id="IPR041657">
    <property type="entry name" value="HTH_17"/>
</dbReference>
<dbReference type="InterPro" id="IPR009061">
    <property type="entry name" value="DNA-bd_dom_put_sf"/>
</dbReference>